<feature type="compositionally biased region" description="Low complexity" evidence="1">
    <location>
        <begin position="7"/>
        <end position="18"/>
    </location>
</feature>
<sequence>MREARNPLSGPSPMPSLSWGDNVSAAAVNDNELDQAQQEAYDAILHASYAASSSTSLSHDRLIAFSSYLHGRLAALPRTELPLFGLALGYGSLVSGDSPNCMLQDQLEDSLDGDSELERESRVASWLHLGWTGRHGGGWGVTKLHLENWKSPIHKDV</sequence>
<evidence type="ECO:0000313" key="2">
    <source>
        <dbReference type="EMBL" id="CDR87093.1"/>
    </source>
</evidence>
<accession>A0A140KLW2</accession>
<protein>
    <submittedName>
        <fullName evidence="2">Related to RNA-binding protein</fullName>
    </submittedName>
</protein>
<proteinExistence type="predicted"/>
<dbReference type="EMBL" id="LK056649">
    <property type="protein sequence ID" value="CDR87093.1"/>
    <property type="molecule type" value="Genomic_DNA"/>
</dbReference>
<dbReference type="AlphaFoldDB" id="A0A140KLW2"/>
<gene>
    <name evidence="2" type="ORF">SPSC_00013</name>
</gene>
<feature type="region of interest" description="Disordered" evidence="1">
    <location>
        <begin position="1"/>
        <end position="21"/>
    </location>
</feature>
<evidence type="ECO:0000256" key="1">
    <source>
        <dbReference type="SAM" id="MobiDB-lite"/>
    </source>
</evidence>
<organism evidence="2">
    <name type="scientific">Sporisorium scitamineum</name>
    <dbReference type="NCBI Taxonomy" id="49012"/>
    <lineage>
        <taxon>Eukaryota</taxon>
        <taxon>Fungi</taxon>
        <taxon>Dikarya</taxon>
        <taxon>Basidiomycota</taxon>
        <taxon>Ustilaginomycotina</taxon>
        <taxon>Ustilaginomycetes</taxon>
        <taxon>Ustilaginales</taxon>
        <taxon>Ustilaginaceae</taxon>
        <taxon>Sporisorium</taxon>
    </lineage>
</organism>
<name>A0A140KLW2_9BASI</name>
<reference evidence="2" key="1">
    <citation type="submission" date="2014-06" db="EMBL/GenBank/DDBJ databases">
        <authorList>
            <person name="Ju J."/>
            <person name="Zhang J."/>
        </authorList>
    </citation>
    <scope>NUCLEOTIDE SEQUENCE</scope>
    <source>
        <strain evidence="2">SscI8</strain>
    </source>
</reference>